<accession>A0A7N0VE43</accession>
<feature type="region of interest" description="Disordered" evidence="1">
    <location>
        <begin position="158"/>
        <end position="210"/>
    </location>
</feature>
<sequence length="257" mass="27482">MNMCSRCNKPVSFAANATSGGMNHEPCECDVQSVERVGEILSKSLRIQIPQDSTEALLNVADEAENAGLATHASSSSPGSTSHSDEWSDEGCKEEALAPNTAASFNTGDAVQQASYLSLHSPSTLISAMKGSREKQGIACLKLSVSWSPDVYDPVPTTVSHTVKSKQKRQYKSEKKSGKGKHKGSKSSKQSTGKDKKQTRKSSGSTKNCYTTMDAHDRMLGFDNQSVNFDVGSTEFCAGSFLNASLIKVQMPATEAL</sequence>
<dbReference type="AlphaFoldDB" id="A0A7N0VE43"/>
<dbReference type="Proteomes" id="UP000594263">
    <property type="component" value="Unplaced"/>
</dbReference>
<feature type="compositionally biased region" description="Basic and acidic residues" evidence="1">
    <location>
        <begin position="83"/>
        <end position="93"/>
    </location>
</feature>
<dbReference type="PANTHER" id="PTHR34952">
    <property type="entry name" value="OS05G0113500 PROTEIN"/>
    <property type="match status" value="1"/>
</dbReference>
<dbReference type="PANTHER" id="PTHR34952:SF2">
    <property type="entry name" value="OS05G0113500 PROTEIN"/>
    <property type="match status" value="1"/>
</dbReference>
<organism evidence="2 3">
    <name type="scientific">Kalanchoe fedtschenkoi</name>
    <name type="common">Lavender scallops</name>
    <name type="synonym">South American air plant</name>
    <dbReference type="NCBI Taxonomy" id="63787"/>
    <lineage>
        <taxon>Eukaryota</taxon>
        <taxon>Viridiplantae</taxon>
        <taxon>Streptophyta</taxon>
        <taxon>Embryophyta</taxon>
        <taxon>Tracheophyta</taxon>
        <taxon>Spermatophyta</taxon>
        <taxon>Magnoliopsida</taxon>
        <taxon>eudicotyledons</taxon>
        <taxon>Gunneridae</taxon>
        <taxon>Pentapetalae</taxon>
        <taxon>Saxifragales</taxon>
        <taxon>Crassulaceae</taxon>
        <taxon>Kalanchoe</taxon>
    </lineage>
</organism>
<keyword evidence="3" id="KW-1185">Reference proteome</keyword>
<name>A0A7N0VE43_KALFE</name>
<dbReference type="Gramene" id="Kaladp0577s0004.1.v1.1">
    <property type="protein sequence ID" value="Kaladp0577s0004.1.v1.1"/>
    <property type="gene ID" value="Kaladp0577s0004.v1.1"/>
</dbReference>
<evidence type="ECO:0000313" key="3">
    <source>
        <dbReference type="Proteomes" id="UP000594263"/>
    </source>
</evidence>
<proteinExistence type="predicted"/>
<feature type="compositionally biased region" description="Low complexity" evidence="1">
    <location>
        <begin position="70"/>
        <end position="82"/>
    </location>
</feature>
<evidence type="ECO:0000256" key="1">
    <source>
        <dbReference type="SAM" id="MobiDB-lite"/>
    </source>
</evidence>
<feature type="region of interest" description="Disordered" evidence="1">
    <location>
        <begin position="69"/>
        <end position="93"/>
    </location>
</feature>
<protein>
    <submittedName>
        <fullName evidence="2">Uncharacterized protein</fullName>
    </submittedName>
</protein>
<reference evidence="2" key="1">
    <citation type="submission" date="2021-01" db="UniProtKB">
        <authorList>
            <consortium name="EnsemblPlants"/>
        </authorList>
    </citation>
    <scope>IDENTIFICATION</scope>
</reference>
<feature type="compositionally biased region" description="Polar residues" evidence="1">
    <location>
        <begin position="201"/>
        <end position="210"/>
    </location>
</feature>
<evidence type="ECO:0000313" key="2">
    <source>
        <dbReference type="EnsemblPlants" id="Kaladp0577s0004.1.v1.1"/>
    </source>
</evidence>
<dbReference type="EnsemblPlants" id="Kaladp0577s0004.1.v1.1">
    <property type="protein sequence ID" value="Kaladp0577s0004.1.v1.1"/>
    <property type="gene ID" value="Kaladp0577s0004.v1.1"/>
</dbReference>